<reference evidence="8" key="1">
    <citation type="submission" date="2023-06" db="EMBL/GenBank/DDBJ databases">
        <authorList>
            <consortium name="Lawrence Berkeley National Laboratory"/>
            <person name="Ahrendt S."/>
            <person name="Sahu N."/>
            <person name="Indic B."/>
            <person name="Wong-Bajracharya J."/>
            <person name="Merenyi Z."/>
            <person name="Ke H.-M."/>
            <person name="Monk M."/>
            <person name="Kocsube S."/>
            <person name="Drula E."/>
            <person name="Lipzen A."/>
            <person name="Balint B."/>
            <person name="Henrissat B."/>
            <person name="Andreopoulos B."/>
            <person name="Martin F.M."/>
            <person name="Harder C.B."/>
            <person name="Rigling D."/>
            <person name="Ford K.L."/>
            <person name="Foster G.D."/>
            <person name="Pangilinan J."/>
            <person name="Papanicolaou A."/>
            <person name="Barry K."/>
            <person name="LaButti K."/>
            <person name="Viragh M."/>
            <person name="Koriabine M."/>
            <person name="Yan M."/>
            <person name="Riley R."/>
            <person name="Champramary S."/>
            <person name="Plett K.L."/>
            <person name="Tsai I.J."/>
            <person name="Slot J."/>
            <person name="Sipos G."/>
            <person name="Plett J."/>
            <person name="Nagy L.G."/>
            <person name="Grigoriev I.V."/>
        </authorList>
    </citation>
    <scope>NUCLEOTIDE SEQUENCE</scope>
    <source>
        <strain evidence="8">CCBAS 213</strain>
    </source>
</reference>
<dbReference type="InterPro" id="IPR002938">
    <property type="entry name" value="FAD-bd"/>
</dbReference>
<dbReference type="InterPro" id="IPR038220">
    <property type="entry name" value="PHOX_C_sf"/>
</dbReference>
<dbReference type="SUPFAM" id="SSF51905">
    <property type="entry name" value="FAD/NAD(P)-binding domain"/>
    <property type="match status" value="1"/>
</dbReference>
<comment type="caution">
    <text evidence="8">The sequence shown here is derived from an EMBL/GenBank/DDBJ whole genome shotgun (WGS) entry which is preliminary data.</text>
</comment>
<dbReference type="Gene3D" id="3.30.70.2450">
    <property type="match status" value="1"/>
</dbReference>
<comment type="similarity">
    <text evidence="2">Belongs to the PheA/TfdB FAD monooxygenase family.</text>
</comment>
<evidence type="ECO:0000259" key="7">
    <source>
        <dbReference type="Pfam" id="PF07976"/>
    </source>
</evidence>
<keyword evidence="4" id="KW-0274">FAD</keyword>
<proteinExistence type="inferred from homology"/>
<evidence type="ECO:0000256" key="2">
    <source>
        <dbReference type="ARBA" id="ARBA00007801"/>
    </source>
</evidence>
<evidence type="ECO:0000313" key="8">
    <source>
        <dbReference type="EMBL" id="KAK0469981.1"/>
    </source>
</evidence>
<dbReference type="GeneID" id="85359861"/>
<evidence type="ECO:0000256" key="1">
    <source>
        <dbReference type="ARBA" id="ARBA00001974"/>
    </source>
</evidence>
<dbReference type="PRINTS" id="PR00420">
    <property type="entry name" value="RNGMNOXGNASE"/>
</dbReference>
<keyword evidence="5" id="KW-0560">Oxidoreductase</keyword>
<evidence type="ECO:0000256" key="4">
    <source>
        <dbReference type="ARBA" id="ARBA00022827"/>
    </source>
</evidence>
<comment type="cofactor">
    <cofactor evidence="1">
        <name>FAD</name>
        <dbReference type="ChEBI" id="CHEBI:57692"/>
    </cofactor>
</comment>
<keyword evidence="3" id="KW-0285">Flavoprotein</keyword>
<feature type="domain" description="Phenol hydroxylase-like C-terminal dimerisation" evidence="7">
    <location>
        <begin position="499"/>
        <end position="552"/>
    </location>
</feature>
<dbReference type="InterPro" id="IPR012941">
    <property type="entry name" value="Phe_hydrox_C_dim_dom"/>
</dbReference>
<dbReference type="InterPro" id="IPR036249">
    <property type="entry name" value="Thioredoxin-like_sf"/>
</dbReference>
<evidence type="ECO:0000256" key="3">
    <source>
        <dbReference type="ARBA" id="ARBA00022630"/>
    </source>
</evidence>
<dbReference type="RefSeq" id="XP_060339774.1">
    <property type="nucleotide sequence ID" value="XM_060476313.1"/>
</dbReference>
<dbReference type="SUPFAM" id="SSF52833">
    <property type="entry name" value="Thioredoxin-like"/>
    <property type="match status" value="1"/>
</dbReference>
<dbReference type="GO" id="GO:0071949">
    <property type="term" value="F:FAD binding"/>
    <property type="evidence" value="ECO:0007669"/>
    <property type="project" value="InterPro"/>
</dbReference>
<gene>
    <name evidence="8" type="ORF">EV420DRAFT_1634378</name>
</gene>
<name>A0AA39NQJ0_ARMTA</name>
<keyword evidence="9" id="KW-1185">Reference proteome</keyword>
<dbReference type="PANTHER" id="PTHR43004">
    <property type="entry name" value="TRK SYSTEM POTASSIUM UPTAKE PROTEIN"/>
    <property type="match status" value="1"/>
</dbReference>
<evidence type="ECO:0000259" key="6">
    <source>
        <dbReference type="Pfam" id="PF01494"/>
    </source>
</evidence>
<dbReference type="Pfam" id="PF07976">
    <property type="entry name" value="Phe_hydrox_dim"/>
    <property type="match status" value="1"/>
</dbReference>
<protein>
    <submittedName>
        <fullName evidence="8">FAD binding domain-containing protein</fullName>
    </submittedName>
</protein>
<dbReference type="InterPro" id="IPR050641">
    <property type="entry name" value="RIFMO-like"/>
</dbReference>
<feature type="domain" description="FAD-binding" evidence="6">
    <location>
        <begin position="4"/>
        <end position="354"/>
    </location>
</feature>
<dbReference type="Proteomes" id="UP001175211">
    <property type="component" value="Unassembled WGS sequence"/>
</dbReference>
<dbReference type="Gene3D" id="3.50.50.60">
    <property type="entry name" value="FAD/NAD(P)-binding domain"/>
    <property type="match status" value="1"/>
</dbReference>
<organism evidence="8 9">
    <name type="scientific">Armillaria tabescens</name>
    <name type="common">Ringless honey mushroom</name>
    <name type="synonym">Agaricus tabescens</name>
    <dbReference type="NCBI Taxonomy" id="1929756"/>
    <lineage>
        <taxon>Eukaryota</taxon>
        <taxon>Fungi</taxon>
        <taxon>Dikarya</taxon>
        <taxon>Basidiomycota</taxon>
        <taxon>Agaricomycotina</taxon>
        <taxon>Agaricomycetes</taxon>
        <taxon>Agaricomycetidae</taxon>
        <taxon>Agaricales</taxon>
        <taxon>Marasmiineae</taxon>
        <taxon>Physalacriaceae</taxon>
        <taxon>Desarmillaria</taxon>
    </lineage>
</organism>
<dbReference type="GO" id="GO:0016709">
    <property type="term" value="F:oxidoreductase activity, acting on paired donors, with incorporation or reduction of molecular oxygen, NAD(P)H as one donor, and incorporation of one atom of oxygen"/>
    <property type="evidence" value="ECO:0007669"/>
    <property type="project" value="UniProtKB-ARBA"/>
</dbReference>
<dbReference type="Gene3D" id="3.40.30.20">
    <property type="match status" value="1"/>
</dbReference>
<dbReference type="InterPro" id="IPR036188">
    <property type="entry name" value="FAD/NAD-bd_sf"/>
</dbReference>
<evidence type="ECO:0000313" key="9">
    <source>
        <dbReference type="Proteomes" id="UP001175211"/>
    </source>
</evidence>
<sequence>MGASVLIVGSGLSGLVLALALLRNGVSVRIIDKAPKFGVGQRGCGIQPRTLELYKILGILPQVLELARPVPIIHLHSSPEGNNPPKILDLNAAMENTPLYPCINPMILGQDRHEELIRSYLRQEYNCEVELATELVSFEQQATCIIAHLSHGGGTTETVVSDWLVGTDGAHSTVRKQLGLTFMGESRTSDSLVVGDVHVKGGLGDREHWPFWGNDFVRKVVSLRPFEIKDDDRYNFMMGGLDIDHDKVASSREELIKLFYEVSGRRDVEFGDLIWMGIWRPNIRMVDKFGKGRVFVAGDAAHVHPPAGGQGMNSGVQDSLNLAWKLALVQKNIAPVSILESYTQERMPVIAYMLNMTDGLIKSTMKEGGTGEGFSRDFNLRQLGVNYRGSTLVVDEKHTRRGEFIDPYRSGEDGTVRGGDRAPDAPGLVAVNDDSISTSLFEIFQFTCHTVLIFSDPKDDQSDILNISTSYPQGLVQSVVIYPQSTTPPSMLAVHRLADHVFADRDGFAYKNYNIVGSDATKVVVVRPDGYIGALISGADSLASYFGAIFLGQTMF</sequence>
<evidence type="ECO:0000256" key="5">
    <source>
        <dbReference type="ARBA" id="ARBA00023002"/>
    </source>
</evidence>
<accession>A0AA39NQJ0</accession>
<dbReference type="Pfam" id="PF01494">
    <property type="entry name" value="FAD_binding_3"/>
    <property type="match status" value="1"/>
</dbReference>
<dbReference type="EMBL" id="JAUEPS010000001">
    <property type="protein sequence ID" value="KAK0469981.1"/>
    <property type="molecule type" value="Genomic_DNA"/>
</dbReference>
<dbReference type="AlphaFoldDB" id="A0AA39NQJ0"/>
<dbReference type="PANTHER" id="PTHR43004:SF19">
    <property type="entry name" value="BINDING MONOOXYGENASE, PUTATIVE (JCVI)-RELATED"/>
    <property type="match status" value="1"/>
</dbReference>